<dbReference type="NCBIfam" id="TIGR02889">
    <property type="entry name" value="spore_YpeB"/>
    <property type="match status" value="1"/>
</dbReference>
<sequence>MFRWTLITILSIAVIGVSVWGYQEHQEKNAILIQAENSYQRSFHDLTYNLDLLHDKIGSTLAMNTRDQLSPQLAEIWRLTSMAHNDVGQLPLTLLPFNKTEEFLQLMGDFSYRAAIRDLDKEPLSDDELEALESLYEASGDIEQELRKVQSMVLNDNLRWMDVQLALVNNDEQADNTIIDGFQTVEKTVEGYSEGKLNASMMGTSSKKDGFSILGDEKISEEEAKKKMRSLLRIDDETELTVASTGKGADVPLFSGSYKEDDTTGYIDVTQNGGYPITLMINREVKESNKSLHEAMQNAKKYLSKLDFTTDLALVESNQYDNVGVFQFVPQNENVWIYPDAIQIKVALDNGEVLGFVAKDYLENYQEREIPEEIELSEEEARDKVNPNLKIQEHHLAITEDDMGEEVLTYVFLGTLDQDTYKIFIDASDGSEVRVDKLKQAEMKY</sequence>
<dbReference type="Pfam" id="PF03413">
    <property type="entry name" value="PepSY"/>
    <property type="match status" value="1"/>
</dbReference>
<evidence type="ECO:0000259" key="2">
    <source>
        <dbReference type="Pfam" id="PF14620"/>
    </source>
</evidence>
<accession>A0A5Q2TL68</accession>
<organism evidence="4 5">
    <name type="scientific">Gracilibacillus salitolerans</name>
    <dbReference type="NCBI Taxonomy" id="2663022"/>
    <lineage>
        <taxon>Bacteria</taxon>
        <taxon>Bacillati</taxon>
        <taxon>Bacillota</taxon>
        <taxon>Bacilli</taxon>
        <taxon>Bacillales</taxon>
        <taxon>Bacillaceae</taxon>
        <taxon>Gracilibacillus</taxon>
    </lineage>
</organism>
<dbReference type="InterPro" id="IPR025711">
    <property type="entry name" value="PepSY"/>
</dbReference>
<dbReference type="Pfam" id="PF20769">
    <property type="entry name" value="YPEB_N"/>
    <property type="match status" value="1"/>
</dbReference>
<keyword evidence="5" id="KW-1185">Reference proteome</keyword>
<dbReference type="Proteomes" id="UP000339690">
    <property type="component" value="Chromosome"/>
</dbReference>
<evidence type="ECO:0000313" key="5">
    <source>
        <dbReference type="Proteomes" id="UP000339690"/>
    </source>
</evidence>
<dbReference type="InterPro" id="IPR014239">
    <property type="entry name" value="YpeB_PepSY1-2"/>
</dbReference>
<dbReference type="InterPro" id="IPR048402">
    <property type="entry name" value="YpeB_N"/>
</dbReference>
<dbReference type="RefSeq" id="WP_100360342.1">
    <property type="nucleotide sequence ID" value="NZ_CP045915.1"/>
</dbReference>
<name>A0A5Q2TL68_9BACI</name>
<reference evidence="4 5" key="1">
    <citation type="submission" date="2019-11" db="EMBL/GenBank/DDBJ databases">
        <title>Gracilibacillus salitolerans sp. nov., a moderate halophile isolated from a saline soil in northwest China.</title>
        <authorList>
            <person name="Gan L."/>
        </authorList>
    </citation>
    <scope>NUCLEOTIDE SEQUENCE [LARGE SCALE GENOMIC DNA]</scope>
    <source>
        <strain evidence="4 5">SCU50</strain>
    </source>
</reference>
<feature type="domain" description="Sporulation protein YpeB PepSY1 and PepSY2" evidence="2">
    <location>
        <begin position="180"/>
        <end position="371"/>
    </location>
</feature>
<dbReference type="Pfam" id="PF14620">
    <property type="entry name" value="YPEB_PepSY1-2"/>
    <property type="match status" value="1"/>
</dbReference>
<gene>
    <name evidence="4" type="primary">ypeB</name>
    <name evidence="4" type="ORF">GI584_12540</name>
</gene>
<feature type="domain" description="PepSY" evidence="1">
    <location>
        <begin position="376"/>
        <end position="434"/>
    </location>
</feature>
<evidence type="ECO:0000313" key="4">
    <source>
        <dbReference type="EMBL" id="QGH34812.1"/>
    </source>
</evidence>
<dbReference type="EMBL" id="CP045915">
    <property type="protein sequence ID" value="QGH34812.1"/>
    <property type="molecule type" value="Genomic_DNA"/>
</dbReference>
<dbReference type="GO" id="GO:0009847">
    <property type="term" value="P:spore germination"/>
    <property type="evidence" value="ECO:0007669"/>
    <property type="project" value="InterPro"/>
</dbReference>
<dbReference type="AlphaFoldDB" id="A0A5Q2TL68"/>
<feature type="domain" description="Sporulation protein YpeB N-terminal" evidence="3">
    <location>
        <begin position="27"/>
        <end position="162"/>
    </location>
</feature>
<proteinExistence type="predicted"/>
<evidence type="ECO:0000259" key="1">
    <source>
        <dbReference type="Pfam" id="PF03413"/>
    </source>
</evidence>
<evidence type="ECO:0000259" key="3">
    <source>
        <dbReference type="Pfam" id="PF20769"/>
    </source>
</evidence>
<protein>
    <submittedName>
        <fullName evidence="4">Germination protein YpeB</fullName>
    </submittedName>
</protein>
<dbReference type="KEGG" id="grc:GI584_12540"/>